<feature type="signal peptide" evidence="2">
    <location>
        <begin position="1"/>
        <end position="21"/>
    </location>
</feature>
<feature type="chain" id="PRO_5015723700" description="Outer membrane protein beta-barrel domain-containing protein" evidence="2">
    <location>
        <begin position="22"/>
        <end position="199"/>
    </location>
</feature>
<keyword evidence="1 2" id="KW-0732">Signal</keyword>
<proteinExistence type="predicted"/>
<reference evidence="4 5" key="1">
    <citation type="submission" date="2016-12" db="EMBL/GenBank/DDBJ databases">
        <title>Diversity of luminous bacteria.</title>
        <authorList>
            <person name="Yoshizawa S."/>
            <person name="Kogure K."/>
        </authorList>
    </citation>
    <scope>NUCLEOTIDE SEQUENCE [LARGE SCALE GENOMIC DNA]</scope>
    <source>
        <strain evidence="4 5">LC2-408</strain>
    </source>
</reference>
<feature type="domain" description="Outer membrane protein beta-barrel" evidence="3">
    <location>
        <begin position="10"/>
        <end position="192"/>
    </location>
</feature>
<dbReference type="AlphaFoldDB" id="A0A2S7V7P3"/>
<dbReference type="SUPFAM" id="SSF56925">
    <property type="entry name" value="OMPA-like"/>
    <property type="match status" value="1"/>
</dbReference>
<dbReference type="RefSeq" id="WP_105025757.1">
    <property type="nucleotide sequence ID" value="NZ_MSCI01000003.1"/>
</dbReference>
<gene>
    <name evidence="4" type="ORF">BTO10_21215</name>
</gene>
<evidence type="ECO:0000256" key="1">
    <source>
        <dbReference type="ARBA" id="ARBA00022729"/>
    </source>
</evidence>
<organism evidence="4 5">
    <name type="scientific">Vibrio chagasii</name>
    <dbReference type="NCBI Taxonomy" id="170679"/>
    <lineage>
        <taxon>Bacteria</taxon>
        <taxon>Pseudomonadati</taxon>
        <taxon>Pseudomonadota</taxon>
        <taxon>Gammaproteobacteria</taxon>
        <taxon>Vibrionales</taxon>
        <taxon>Vibrionaceae</taxon>
        <taxon>Vibrio</taxon>
    </lineage>
</organism>
<accession>A0A2S7V7P3</accession>
<evidence type="ECO:0000256" key="2">
    <source>
        <dbReference type="SAM" id="SignalP"/>
    </source>
</evidence>
<protein>
    <recommendedName>
        <fullName evidence="3">Outer membrane protein beta-barrel domain-containing protein</fullName>
    </recommendedName>
</protein>
<dbReference type="InterPro" id="IPR011250">
    <property type="entry name" value="OMP/PagP_B-barrel"/>
</dbReference>
<sequence length="199" mass="21548">MNKVLICSGLVAMSLVADAHANDNVSGFYLGAGLGTTGADIDHVNESTIDESGATYKIIGGYQFNRIVTLEAQYTSYGKVDFREATVKGKGLSTVKGYRWDKATSFSVAANLGYTFDNGIRPFGIIGLSALTLNQSTKVWEDSGSALRLGFGVDYTPDFYPSMTFRAAIEADGFTLEDDYYRDADVTLGSGYVAAYYRF</sequence>
<dbReference type="Pfam" id="PF13505">
    <property type="entry name" value="OMP_b-brl"/>
    <property type="match status" value="1"/>
</dbReference>
<keyword evidence="5" id="KW-1185">Reference proteome</keyword>
<evidence type="ECO:0000259" key="3">
    <source>
        <dbReference type="Pfam" id="PF13505"/>
    </source>
</evidence>
<name>A0A2S7V7P3_9VIBR</name>
<comment type="caution">
    <text evidence="4">The sequence shown here is derived from an EMBL/GenBank/DDBJ whole genome shotgun (WGS) entry which is preliminary data.</text>
</comment>
<dbReference type="EMBL" id="MSCI01000003">
    <property type="protein sequence ID" value="PQJ58237.1"/>
    <property type="molecule type" value="Genomic_DNA"/>
</dbReference>
<dbReference type="InterPro" id="IPR027385">
    <property type="entry name" value="Beta-barrel_OMP"/>
</dbReference>
<evidence type="ECO:0000313" key="4">
    <source>
        <dbReference type="EMBL" id="PQJ58237.1"/>
    </source>
</evidence>
<evidence type="ECO:0000313" key="5">
    <source>
        <dbReference type="Proteomes" id="UP000238707"/>
    </source>
</evidence>
<dbReference type="Gene3D" id="2.40.160.20">
    <property type="match status" value="1"/>
</dbReference>
<dbReference type="Proteomes" id="UP000238707">
    <property type="component" value="Unassembled WGS sequence"/>
</dbReference>